<evidence type="ECO:0000256" key="6">
    <source>
        <dbReference type="ARBA" id="ARBA00022884"/>
    </source>
</evidence>
<dbReference type="Gene3D" id="3.10.200.10">
    <property type="entry name" value="Alpha carbonic anhydrase"/>
    <property type="match status" value="1"/>
</dbReference>
<dbReference type="PROSITE" id="PS00162">
    <property type="entry name" value="ALPHA_CA_1"/>
    <property type="match status" value="1"/>
</dbReference>
<dbReference type="OrthoDB" id="429145at2759"/>
<feature type="compositionally biased region" description="Polar residues" evidence="10">
    <location>
        <begin position="16"/>
        <end position="34"/>
    </location>
</feature>
<dbReference type="InterPro" id="IPR023561">
    <property type="entry name" value="Carbonic_anhydrase_a-class"/>
</dbReference>
<dbReference type="AlphaFoldDB" id="A0A0P5XEH7"/>
<dbReference type="Proteomes" id="UP000076858">
    <property type="component" value="Unassembled WGS sequence"/>
</dbReference>
<dbReference type="Pfam" id="PF00194">
    <property type="entry name" value="Carb_anhydrase"/>
    <property type="match status" value="1"/>
</dbReference>
<dbReference type="EC" id="4.2.1.1" evidence="3 9"/>
<dbReference type="SUPFAM" id="SSF51069">
    <property type="entry name" value="Carbonic anhydrase"/>
    <property type="match status" value="1"/>
</dbReference>
<comment type="function">
    <text evidence="1 9">Reversible hydration of carbon dioxide.</text>
</comment>
<dbReference type="InterPro" id="IPR012677">
    <property type="entry name" value="Nucleotide-bd_a/b_plait_sf"/>
</dbReference>
<dbReference type="SUPFAM" id="SSF54928">
    <property type="entry name" value="RNA-binding domain, RBD"/>
    <property type="match status" value="2"/>
</dbReference>
<feature type="region of interest" description="Disordered" evidence="10">
    <location>
        <begin position="1"/>
        <end position="34"/>
    </location>
</feature>
<dbReference type="PROSITE" id="PS50102">
    <property type="entry name" value="RRM"/>
    <property type="match status" value="2"/>
</dbReference>
<dbReference type="Gene3D" id="3.30.70.330">
    <property type="match status" value="2"/>
</dbReference>
<protein>
    <recommendedName>
        <fullName evidence="3 9">Carbonic anhydrase</fullName>
        <ecNumber evidence="3 9">4.2.1.1</ecNumber>
    </recommendedName>
</protein>
<sequence>MPRQHKKAKLDLGAKQSKSAPDNEAETTPETSPLLQEATETQILTPQNEGLPVQVIFRRLHVSGFKGVPSEAEIRQVFRPFGHIETITLRSNRLAYVQFELLDAAQLAIEQLNSVVAEEGKLAVERPDNALYLEPAIKRMIQESKQWNRIYIASVDPDKTEADLRSVFSACGTIRSCQLIRGSNPENIEGYAFMEYDSDESTCAAIASMNNAIFGKFNLRVGHAITRPSTAIASSSEMPVLFHAALADGAMAATEGRELSPIEIISQNAVRTKFPEFKFWGYDSNVPLVLHNDGHSVKLSVDGEKSNSVPYITGGSLDGRYKFLQLHFHWGCDAEGSEHTVDGAKFAAEMHIVHQNQVFDSLQEAKNHRNGLAVVTVMLKVQETENAILRPVLQGCHLFKGHSKDLPVPSPLELFLPDPETLNCFFTYFGSLTTPPYNEVVTWIILKEPVGISLKQLETFRTLQGVDGQAVLQNCSSSKNLNNREVFSSF</sequence>
<comment type="similarity">
    <text evidence="2 9">Belongs to the alpha-carbonic anhydrase family.</text>
</comment>
<dbReference type="GO" id="GO:0003723">
    <property type="term" value="F:RNA binding"/>
    <property type="evidence" value="ECO:0007669"/>
    <property type="project" value="UniProtKB-UniRule"/>
</dbReference>
<accession>A0A0P5XEH7</accession>
<evidence type="ECO:0000313" key="11">
    <source>
        <dbReference type="EMBL" id="KZS16118.1"/>
    </source>
</evidence>
<dbReference type="GO" id="GO:0008270">
    <property type="term" value="F:zinc ion binding"/>
    <property type="evidence" value="ECO:0007669"/>
    <property type="project" value="UniProtKB-UniRule"/>
</dbReference>
<evidence type="ECO:0000256" key="4">
    <source>
        <dbReference type="ARBA" id="ARBA00022723"/>
    </source>
</evidence>
<dbReference type="GO" id="GO:0004089">
    <property type="term" value="F:carbonate dehydratase activity"/>
    <property type="evidence" value="ECO:0007669"/>
    <property type="project" value="UniProtKB-UniRule"/>
</dbReference>
<evidence type="ECO:0000256" key="8">
    <source>
        <dbReference type="ARBA" id="ARBA00048348"/>
    </source>
</evidence>
<evidence type="ECO:0000256" key="9">
    <source>
        <dbReference type="RuleBase" id="RU367011"/>
    </source>
</evidence>
<evidence type="ECO:0000313" key="12">
    <source>
        <dbReference type="Proteomes" id="UP000076858"/>
    </source>
</evidence>
<evidence type="ECO:0000256" key="2">
    <source>
        <dbReference type="ARBA" id="ARBA00010718"/>
    </source>
</evidence>
<proteinExistence type="inferred from homology"/>
<dbReference type="InterPro" id="IPR036398">
    <property type="entry name" value="CA_dom_sf"/>
</dbReference>
<organism evidence="11 12">
    <name type="scientific">Daphnia magna</name>
    <dbReference type="NCBI Taxonomy" id="35525"/>
    <lineage>
        <taxon>Eukaryota</taxon>
        <taxon>Metazoa</taxon>
        <taxon>Ecdysozoa</taxon>
        <taxon>Arthropoda</taxon>
        <taxon>Crustacea</taxon>
        <taxon>Branchiopoda</taxon>
        <taxon>Diplostraca</taxon>
        <taxon>Cladocera</taxon>
        <taxon>Anomopoda</taxon>
        <taxon>Daphniidae</taxon>
        <taxon>Daphnia</taxon>
    </lineage>
</organism>
<keyword evidence="4 9" id="KW-0479">Metal-binding</keyword>
<comment type="cofactor">
    <cofactor evidence="9">
        <name>Zn(2+)</name>
        <dbReference type="ChEBI" id="CHEBI:29105"/>
    </cofactor>
</comment>
<dbReference type="CDD" id="cd00326">
    <property type="entry name" value="alpha_CA"/>
    <property type="match status" value="1"/>
</dbReference>
<evidence type="ECO:0000256" key="1">
    <source>
        <dbReference type="ARBA" id="ARBA00002904"/>
    </source>
</evidence>
<evidence type="ECO:0000256" key="5">
    <source>
        <dbReference type="ARBA" id="ARBA00022833"/>
    </source>
</evidence>
<evidence type="ECO:0000256" key="7">
    <source>
        <dbReference type="ARBA" id="ARBA00023239"/>
    </source>
</evidence>
<comment type="catalytic activity">
    <reaction evidence="8 9">
        <text>hydrogencarbonate + H(+) = CO2 + H2O</text>
        <dbReference type="Rhea" id="RHEA:10748"/>
        <dbReference type="ChEBI" id="CHEBI:15377"/>
        <dbReference type="ChEBI" id="CHEBI:15378"/>
        <dbReference type="ChEBI" id="CHEBI:16526"/>
        <dbReference type="ChEBI" id="CHEBI:17544"/>
        <dbReference type="EC" id="4.2.1.1"/>
    </reaction>
</comment>
<name>A0A0P5XEH7_9CRUS</name>
<evidence type="ECO:0000256" key="3">
    <source>
        <dbReference type="ARBA" id="ARBA00012925"/>
    </source>
</evidence>
<dbReference type="STRING" id="35525.A0A0P5XEH7"/>
<keyword evidence="7 9" id="KW-0456">Lyase</keyword>
<dbReference type="SMART" id="SM01057">
    <property type="entry name" value="Carb_anhydrase"/>
    <property type="match status" value="1"/>
</dbReference>
<keyword evidence="12" id="KW-1185">Reference proteome</keyword>
<keyword evidence="5 9" id="KW-0862">Zinc</keyword>
<gene>
    <name evidence="11" type="ORF">APZ42_018205</name>
</gene>
<dbReference type="PANTHER" id="PTHR18952">
    <property type="entry name" value="CARBONIC ANHYDRASE"/>
    <property type="match status" value="1"/>
</dbReference>
<dbReference type="PROSITE" id="PS51144">
    <property type="entry name" value="ALPHA_CA_2"/>
    <property type="match status" value="1"/>
</dbReference>
<dbReference type="InterPro" id="IPR000504">
    <property type="entry name" value="RRM_dom"/>
</dbReference>
<dbReference type="InterPro" id="IPR035979">
    <property type="entry name" value="RBD_domain_sf"/>
</dbReference>
<dbReference type="InterPro" id="IPR001148">
    <property type="entry name" value="CA_dom"/>
</dbReference>
<dbReference type="SMART" id="SM00360">
    <property type="entry name" value="RRM"/>
    <property type="match status" value="2"/>
</dbReference>
<evidence type="ECO:0000256" key="10">
    <source>
        <dbReference type="SAM" id="MobiDB-lite"/>
    </source>
</evidence>
<dbReference type="InterPro" id="IPR018338">
    <property type="entry name" value="Carbonic_anhydrase_a-class_CS"/>
</dbReference>
<dbReference type="PANTHER" id="PTHR18952:SF265">
    <property type="entry name" value="CARBONIC ANHYDRASE"/>
    <property type="match status" value="1"/>
</dbReference>
<dbReference type="Pfam" id="PF00076">
    <property type="entry name" value="RRM_1"/>
    <property type="match status" value="2"/>
</dbReference>
<reference evidence="11 12" key="1">
    <citation type="submission" date="2016-03" db="EMBL/GenBank/DDBJ databases">
        <title>EvidentialGene: Evidence-directed Construction of Genes on Genomes.</title>
        <authorList>
            <person name="Gilbert D.G."/>
            <person name="Choi J.-H."/>
            <person name="Mockaitis K."/>
            <person name="Colbourne J."/>
            <person name="Pfrender M."/>
        </authorList>
    </citation>
    <scope>NUCLEOTIDE SEQUENCE [LARGE SCALE GENOMIC DNA]</scope>
    <source>
        <strain evidence="11 12">Xinb3</strain>
        <tissue evidence="11">Complete organism</tissue>
    </source>
</reference>
<comment type="caution">
    <text evidence="11">The sequence shown here is derived from an EMBL/GenBank/DDBJ whole genome shotgun (WGS) entry which is preliminary data.</text>
</comment>
<keyword evidence="6" id="KW-0694">RNA-binding</keyword>
<dbReference type="EMBL" id="LRGB01000763">
    <property type="protein sequence ID" value="KZS16118.1"/>
    <property type="molecule type" value="Genomic_DNA"/>
</dbReference>